<dbReference type="AlphaFoldDB" id="A0A1B4FMZ6"/>
<dbReference type="EMBL" id="CP013387">
    <property type="protein sequence ID" value="AOJ05024.1"/>
    <property type="molecule type" value="Genomic_DNA"/>
</dbReference>
<evidence type="ECO:0000313" key="2">
    <source>
        <dbReference type="Proteomes" id="UP000062519"/>
    </source>
</evidence>
<name>A0A1B4FMZ6_9BURK</name>
<keyword evidence="2" id="KW-1185">Reference proteome</keyword>
<sequence>MISLMIAGFVVGVVIAVPIRLVTSRAGVGKGLSLPRDFDRRDAVHCTLEPVALHARLLPAAAARKRRGAQ</sequence>
<reference evidence="1 2" key="1">
    <citation type="submission" date="2015-12" db="EMBL/GenBank/DDBJ databases">
        <title>Diversity of Burkholderia near neighbor genomes.</title>
        <authorList>
            <person name="Sahl J."/>
            <person name="Wagner D."/>
            <person name="Keim P."/>
        </authorList>
    </citation>
    <scope>NUCLEOTIDE SEQUENCE [LARGE SCALE GENOMIC DNA]</scope>
    <source>
        <strain evidence="1 2">BDU6</strain>
    </source>
</reference>
<accession>A0A1B4FMZ6</accession>
<dbReference type="Proteomes" id="UP000062519">
    <property type="component" value="Chromosome 2"/>
</dbReference>
<gene>
    <name evidence="1" type="ORF">WS70_25155</name>
</gene>
<organism evidence="1 2">
    <name type="scientific">Burkholderia mayonis</name>
    <dbReference type="NCBI Taxonomy" id="1385591"/>
    <lineage>
        <taxon>Bacteria</taxon>
        <taxon>Pseudomonadati</taxon>
        <taxon>Pseudomonadota</taxon>
        <taxon>Betaproteobacteria</taxon>
        <taxon>Burkholderiales</taxon>
        <taxon>Burkholderiaceae</taxon>
        <taxon>Burkholderia</taxon>
        <taxon>pseudomallei group</taxon>
    </lineage>
</organism>
<proteinExistence type="predicted"/>
<dbReference type="KEGG" id="buu:WS70_25155"/>
<dbReference type="RefSeq" id="WP_059472909.1">
    <property type="nucleotide sequence ID" value="NZ_CP013387.1"/>
</dbReference>
<evidence type="ECO:0000313" key="1">
    <source>
        <dbReference type="EMBL" id="AOJ05024.1"/>
    </source>
</evidence>
<protein>
    <submittedName>
        <fullName evidence="1">Uncharacterized protein</fullName>
    </submittedName>
</protein>